<proteinExistence type="predicted"/>
<accession>A0ABQ2W4F9</accession>
<dbReference type="SUPFAM" id="SSF56801">
    <property type="entry name" value="Acetyl-CoA synthetase-like"/>
    <property type="match status" value="1"/>
</dbReference>
<evidence type="ECO:0000313" key="3">
    <source>
        <dbReference type="Proteomes" id="UP000660675"/>
    </source>
</evidence>
<organism evidence="2 3">
    <name type="scientific">Streptomyces gelaticus</name>
    <dbReference type="NCBI Taxonomy" id="285446"/>
    <lineage>
        <taxon>Bacteria</taxon>
        <taxon>Bacillati</taxon>
        <taxon>Actinomycetota</taxon>
        <taxon>Actinomycetes</taxon>
        <taxon>Kitasatosporales</taxon>
        <taxon>Streptomycetaceae</taxon>
        <taxon>Streptomyces</taxon>
    </lineage>
</organism>
<evidence type="ECO:0000259" key="1">
    <source>
        <dbReference type="Pfam" id="PF00501"/>
    </source>
</evidence>
<name>A0ABQ2W4F9_9ACTN</name>
<gene>
    <name evidence="2" type="ORF">GCM10015535_39190</name>
</gene>
<dbReference type="Proteomes" id="UP000660675">
    <property type="component" value="Unassembled WGS sequence"/>
</dbReference>
<feature type="domain" description="AMP-dependent synthetase/ligase" evidence="1">
    <location>
        <begin position="32"/>
        <end position="230"/>
    </location>
</feature>
<dbReference type="Gene3D" id="3.40.50.980">
    <property type="match status" value="2"/>
</dbReference>
<dbReference type="PANTHER" id="PTHR45527">
    <property type="entry name" value="NONRIBOSOMAL PEPTIDE SYNTHETASE"/>
    <property type="match status" value="1"/>
</dbReference>
<keyword evidence="3" id="KW-1185">Reference proteome</keyword>
<dbReference type="InterPro" id="IPR020845">
    <property type="entry name" value="AMP-binding_CS"/>
</dbReference>
<dbReference type="PROSITE" id="PS00455">
    <property type="entry name" value="AMP_BINDING"/>
    <property type="match status" value="1"/>
</dbReference>
<protein>
    <recommendedName>
        <fullName evidence="1">AMP-dependent synthetase/ligase domain-containing protein</fullName>
    </recommendedName>
</protein>
<dbReference type="InterPro" id="IPR000873">
    <property type="entry name" value="AMP-dep_synth/lig_dom"/>
</dbReference>
<evidence type="ECO:0000313" key="2">
    <source>
        <dbReference type="EMBL" id="GGV88264.1"/>
    </source>
</evidence>
<dbReference type="Pfam" id="PF00501">
    <property type="entry name" value="AMP-binding"/>
    <property type="match status" value="1"/>
</dbReference>
<dbReference type="RefSeq" id="WP_189545033.1">
    <property type="nucleotide sequence ID" value="NZ_BMTF01000012.1"/>
</dbReference>
<comment type="caution">
    <text evidence="2">The sequence shown here is derived from an EMBL/GenBank/DDBJ whole genome shotgun (WGS) entry which is preliminary data.</text>
</comment>
<dbReference type="EMBL" id="BMTF01000012">
    <property type="protein sequence ID" value="GGV88264.1"/>
    <property type="molecule type" value="Genomic_DNA"/>
</dbReference>
<sequence length="247" mass="25930">MVSHTVALPGTAIGDRTEPWRTGSADRLNDFFEAACDRTPSATALECGVHRLTYAELDTRADRVARHLRRIGIGPGRPVALLVPRSVEMYVCLLGVCKAEAAFVPIDPAAPPERVDFILRDVGAAVMLTTSALASGAVRAGPRKACPVVEVDACAGEFALLPSSRPPTEDRGTDDRDGDDPLAYVMYTSGSSGRPKGVEIARSSICNFLRVVSPVGTRCGEEPICGCGPLTCSCSPSVPCGCSADPL</sequence>
<reference evidence="3" key="1">
    <citation type="journal article" date="2019" name="Int. J. Syst. Evol. Microbiol.">
        <title>The Global Catalogue of Microorganisms (GCM) 10K type strain sequencing project: providing services to taxonomists for standard genome sequencing and annotation.</title>
        <authorList>
            <consortium name="The Broad Institute Genomics Platform"/>
            <consortium name="The Broad Institute Genome Sequencing Center for Infectious Disease"/>
            <person name="Wu L."/>
            <person name="Ma J."/>
        </authorList>
    </citation>
    <scope>NUCLEOTIDE SEQUENCE [LARGE SCALE GENOMIC DNA]</scope>
    <source>
        <strain evidence="3">JCM 4376</strain>
    </source>
</reference>
<dbReference type="PANTHER" id="PTHR45527:SF1">
    <property type="entry name" value="FATTY ACID SYNTHASE"/>
    <property type="match status" value="1"/>
</dbReference>